<dbReference type="InterPro" id="IPR036188">
    <property type="entry name" value="FAD/NAD-bd_sf"/>
</dbReference>
<keyword evidence="6" id="KW-0809">Transit peptide</keyword>
<dbReference type="RefSeq" id="XP_018984945.1">
    <property type="nucleotide sequence ID" value="XM_019130838.1"/>
</dbReference>
<feature type="domain" description="External alternative NADH-ubiquinone oxidoreductase-like C-terminal" evidence="13">
    <location>
        <begin position="493"/>
        <end position="564"/>
    </location>
</feature>
<dbReference type="GO" id="GO:0015980">
    <property type="term" value="P:energy derivation by oxidation of organic compounds"/>
    <property type="evidence" value="ECO:0007669"/>
    <property type="project" value="UniProtKB-ARBA"/>
</dbReference>
<dbReference type="Gene3D" id="3.50.50.100">
    <property type="match status" value="1"/>
</dbReference>
<evidence type="ECO:0000259" key="13">
    <source>
        <dbReference type="Pfam" id="PF22366"/>
    </source>
</evidence>
<comment type="catalytic activity">
    <reaction evidence="11">
        <text>a ubiquinone + NADH + H(+) = a ubiquinol + NAD(+)</text>
        <dbReference type="Rhea" id="RHEA:23152"/>
        <dbReference type="Rhea" id="RHEA-COMP:9565"/>
        <dbReference type="Rhea" id="RHEA-COMP:9566"/>
        <dbReference type="ChEBI" id="CHEBI:15378"/>
        <dbReference type="ChEBI" id="CHEBI:16389"/>
        <dbReference type="ChEBI" id="CHEBI:17976"/>
        <dbReference type="ChEBI" id="CHEBI:57540"/>
        <dbReference type="ChEBI" id="CHEBI:57945"/>
    </reaction>
</comment>
<dbReference type="EC" id="1.6.5.9" evidence="3"/>
<dbReference type="Pfam" id="PF22366">
    <property type="entry name" value="NDH2_C"/>
    <property type="match status" value="1"/>
</dbReference>
<keyword evidence="9" id="KW-0496">Mitochondrion</keyword>
<evidence type="ECO:0000256" key="6">
    <source>
        <dbReference type="ARBA" id="ARBA00022946"/>
    </source>
</evidence>
<accession>A0A1E3QRP7</accession>
<gene>
    <name evidence="14" type="ORF">BABINDRAFT_171770</name>
</gene>
<organism evidence="14 15">
    <name type="scientific">Babjeviella inositovora NRRL Y-12698</name>
    <dbReference type="NCBI Taxonomy" id="984486"/>
    <lineage>
        <taxon>Eukaryota</taxon>
        <taxon>Fungi</taxon>
        <taxon>Dikarya</taxon>
        <taxon>Ascomycota</taxon>
        <taxon>Saccharomycotina</taxon>
        <taxon>Pichiomycetes</taxon>
        <taxon>Serinales incertae sedis</taxon>
        <taxon>Babjeviella</taxon>
    </lineage>
</organism>
<keyword evidence="15" id="KW-1185">Reference proteome</keyword>
<keyword evidence="7" id="KW-0560">Oxidoreductase</keyword>
<dbReference type="InterPro" id="IPR023753">
    <property type="entry name" value="FAD/NAD-binding_dom"/>
</dbReference>
<evidence type="ECO:0000259" key="12">
    <source>
        <dbReference type="Pfam" id="PF07992"/>
    </source>
</evidence>
<evidence type="ECO:0000256" key="9">
    <source>
        <dbReference type="ARBA" id="ARBA00023128"/>
    </source>
</evidence>
<evidence type="ECO:0000256" key="1">
    <source>
        <dbReference type="ARBA" id="ARBA00004173"/>
    </source>
</evidence>
<evidence type="ECO:0000256" key="10">
    <source>
        <dbReference type="ARBA" id="ARBA00047599"/>
    </source>
</evidence>
<comment type="similarity">
    <text evidence="2">Belongs to the NADH dehydrogenase family.</text>
</comment>
<evidence type="ECO:0000256" key="8">
    <source>
        <dbReference type="ARBA" id="ARBA00023027"/>
    </source>
</evidence>
<evidence type="ECO:0000313" key="15">
    <source>
        <dbReference type="Proteomes" id="UP000094336"/>
    </source>
</evidence>
<dbReference type="PANTHER" id="PTHR43706:SF47">
    <property type="entry name" value="EXTERNAL NADH-UBIQUINONE OXIDOREDUCTASE 1, MITOCHONDRIAL-RELATED"/>
    <property type="match status" value="1"/>
</dbReference>
<dbReference type="GO" id="GO:0005739">
    <property type="term" value="C:mitochondrion"/>
    <property type="evidence" value="ECO:0007669"/>
    <property type="project" value="UniProtKB-SubCell"/>
</dbReference>
<evidence type="ECO:0000256" key="11">
    <source>
        <dbReference type="ARBA" id="ARBA00049010"/>
    </source>
</evidence>
<evidence type="ECO:0000256" key="3">
    <source>
        <dbReference type="ARBA" id="ARBA00012637"/>
    </source>
</evidence>
<reference evidence="15" key="1">
    <citation type="submission" date="2016-05" db="EMBL/GenBank/DDBJ databases">
        <title>Comparative genomics of biotechnologically important yeasts.</title>
        <authorList>
            <consortium name="DOE Joint Genome Institute"/>
            <person name="Riley R."/>
            <person name="Haridas S."/>
            <person name="Wolfe K.H."/>
            <person name="Lopes M.R."/>
            <person name="Hittinger C.T."/>
            <person name="Goker M."/>
            <person name="Salamov A."/>
            <person name="Wisecaver J."/>
            <person name="Long T.M."/>
            <person name="Aerts A.L."/>
            <person name="Barry K."/>
            <person name="Choi C."/>
            <person name="Clum A."/>
            <person name="Coughlan A.Y."/>
            <person name="Deshpande S."/>
            <person name="Douglass A.P."/>
            <person name="Hanson S.J."/>
            <person name="Klenk H.-P."/>
            <person name="Labutti K."/>
            <person name="Lapidus A."/>
            <person name="Lindquist E."/>
            <person name="Lipzen A."/>
            <person name="Meier-Kolthoff J.P."/>
            <person name="Ohm R.A."/>
            <person name="Otillar R.P."/>
            <person name="Pangilinan J."/>
            <person name="Peng Y."/>
            <person name="Rokas A."/>
            <person name="Rosa C.A."/>
            <person name="Scheuner C."/>
            <person name="Sibirny A.A."/>
            <person name="Slot J.C."/>
            <person name="Stielow J.B."/>
            <person name="Sun H."/>
            <person name="Kurtzman C.P."/>
            <person name="Blackwell M."/>
            <person name="Grigoriev I.V."/>
            <person name="Jeffries T.W."/>
        </authorList>
    </citation>
    <scope>NUCLEOTIDE SEQUENCE [LARGE SCALE GENOMIC DNA]</scope>
    <source>
        <strain evidence="15">NRRL Y-12698</strain>
    </source>
</reference>
<feature type="domain" description="FAD/NAD(P)-binding" evidence="12">
    <location>
        <begin position="102"/>
        <end position="442"/>
    </location>
</feature>
<dbReference type="AlphaFoldDB" id="A0A1E3QRP7"/>
<keyword evidence="5" id="KW-0274">FAD</keyword>
<dbReference type="InterPro" id="IPR045024">
    <property type="entry name" value="NDH-2"/>
</dbReference>
<sequence length="568" mass="63114">MQILRDAYFHPDLQVYQARPGYKSSYLPASEGLASTCDASVGEARKRSRGVNRPFLKFTGKTILVSPLFFAAYYAYRVYDETNPGPQQPQTATHASGNRKKTLVILGSGWGAISILKNLDTTLYNVVVVSPRNYFLFTPLLPSCPTGTIEYRSIIEPVRTVAKRRPGEVTYYEAEATDIDATNNKLTLKQTLGSDAVKAHGEDTLTVTLDYDYLVVGVGAQPNTFGIPGVLENSCFLKELPDSQKIRKQFMDCIETATLLPKGSAERARLLRTVVVGGGPTGVEFAAELQDYIDGDIRKWNPEIAAELKVTLVEALPNVLNMMNKKLIDYTEGVLRDLGIELMTGAMVKKVDENEVHAAIKQENGELKLVDVPYGLLVWATGNGTRDIVKNLSSKIPEQKNATRGLLVNECMMLQGSKNIFALGDCTFTKNPPTAQVAQQEGQYLASALEVLARVDDLEYQLYSTEIAGIEKERVQRRLHREQKAIQPFKYQHMGVLAYIGSERAVADLVWGDQSFFKNLNNISVGGTFTFFFWKSAYVQMLLSTKNQVLVTVDWIKVALFGRDVSKE</sequence>
<keyword evidence="4" id="KW-0285">Flavoprotein</keyword>
<protein>
    <recommendedName>
        <fullName evidence="3">NADH:ubiquinone reductase (non-electrogenic)</fullName>
        <ecNumber evidence="3">1.6.5.9</ecNumber>
    </recommendedName>
</protein>
<dbReference type="Proteomes" id="UP000094336">
    <property type="component" value="Unassembled WGS sequence"/>
</dbReference>
<comment type="subcellular location">
    <subcellularLocation>
        <location evidence="1">Mitochondrion</location>
    </subcellularLocation>
</comment>
<dbReference type="STRING" id="984486.A0A1E3QRP7"/>
<evidence type="ECO:0000256" key="5">
    <source>
        <dbReference type="ARBA" id="ARBA00022827"/>
    </source>
</evidence>
<dbReference type="SUPFAM" id="SSF51905">
    <property type="entry name" value="FAD/NAD(P)-binding domain"/>
    <property type="match status" value="2"/>
</dbReference>
<evidence type="ECO:0000313" key="14">
    <source>
        <dbReference type="EMBL" id="ODQ79617.1"/>
    </source>
</evidence>
<dbReference type="Pfam" id="PF07992">
    <property type="entry name" value="Pyr_redox_2"/>
    <property type="match status" value="1"/>
</dbReference>
<dbReference type="GeneID" id="30148691"/>
<evidence type="ECO:0000256" key="7">
    <source>
        <dbReference type="ARBA" id="ARBA00023002"/>
    </source>
</evidence>
<dbReference type="GO" id="GO:0050136">
    <property type="term" value="F:NADH dehydrogenase (quinone) (non-electrogenic) activity"/>
    <property type="evidence" value="ECO:0007669"/>
    <property type="project" value="UniProtKB-EC"/>
</dbReference>
<dbReference type="EMBL" id="KV454432">
    <property type="protein sequence ID" value="ODQ79617.1"/>
    <property type="molecule type" value="Genomic_DNA"/>
</dbReference>
<dbReference type="PRINTS" id="PR00368">
    <property type="entry name" value="FADPNR"/>
</dbReference>
<proteinExistence type="inferred from homology"/>
<name>A0A1E3QRP7_9ASCO</name>
<dbReference type="InterPro" id="IPR054585">
    <property type="entry name" value="NDH2-like_C"/>
</dbReference>
<keyword evidence="8" id="KW-0520">NAD</keyword>
<dbReference type="PANTHER" id="PTHR43706">
    <property type="entry name" value="NADH DEHYDROGENASE"/>
    <property type="match status" value="1"/>
</dbReference>
<evidence type="ECO:0000256" key="4">
    <source>
        <dbReference type="ARBA" id="ARBA00022630"/>
    </source>
</evidence>
<evidence type="ECO:0000256" key="2">
    <source>
        <dbReference type="ARBA" id="ARBA00005272"/>
    </source>
</evidence>
<dbReference type="OrthoDB" id="3244603at2759"/>
<comment type="catalytic activity">
    <reaction evidence="10">
        <text>a quinone + NADH + H(+) = a quinol + NAD(+)</text>
        <dbReference type="Rhea" id="RHEA:46160"/>
        <dbReference type="ChEBI" id="CHEBI:15378"/>
        <dbReference type="ChEBI" id="CHEBI:24646"/>
        <dbReference type="ChEBI" id="CHEBI:57540"/>
        <dbReference type="ChEBI" id="CHEBI:57945"/>
        <dbReference type="ChEBI" id="CHEBI:132124"/>
        <dbReference type="EC" id="1.6.5.9"/>
    </reaction>
</comment>
<dbReference type="FunFam" id="3.50.50.100:FF:000007">
    <property type="entry name" value="Rotenone-insensitive NADH-ubiquinone oxidoreductase, mitochondrial"/>
    <property type="match status" value="1"/>
</dbReference>